<evidence type="ECO:0000313" key="2">
    <source>
        <dbReference type="Proteomes" id="UP000612585"/>
    </source>
</evidence>
<keyword evidence="2" id="KW-1185">Reference proteome</keyword>
<dbReference type="Gene3D" id="3.10.20.590">
    <property type="match status" value="1"/>
</dbReference>
<dbReference type="Proteomes" id="UP000612585">
    <property type="component" value="Unassembled WGS sequence"/>
</dbReference>
<dbReference type="EMBL" id="BOPG01000077">
    <property type="protein sequence ID" value="GIJ62351.1"/>
    <property type="molecule type" value="Genomic_DNA"/>
</dbReference>
<organism evidence="1 2">
    <name type="scientific">Virgisporangium aurantiacum</name>
    <dbReference type="NCBI Taxonomy" id="175570"/>
    <lineage>
        <taxon>Bacteria</taxon>
        <taxon>Bacillati</taxon>
        <taxon>Actinomycetota</taxon>
        <taxon>Actinomycetes</taxon>
        <taxon>Micromonosporales</taxon>
        <taxon>Micromonosporaceae</taxon>
        <taxon>Virgisporangium</taxon>
    </lineage>
</organism>
<protein>
    <submittedName>
        <fullName evidence="1">Uncharacterized protein</fullName>
    </submittedName>
</protein>
<name>A0A8J4E5I7_9ACTN</name>
<dbReference type="AlphaFoldDB" id="A0A8J4E5I7"/>
<comment type="caution">
    <text evidence="1">The sequence shown here is derived from an EMBL/GenBank/DDBJ whole genome shotgun (WGS) entry which is preliminary data.</text>
</comment>
<accession>A0A8J4E5I7</accession>
<sequence>MLVEFVQQLLQLVQLLEFVEFVEFVVRVQLIQFLARRVAAGPTACWRSASPAGRPHAGEHHLAESGAVRAEASEADLRARALAAVAAVVGQREPCTVIVVPGKIVSVVL</sequence>
<proteinExistence type="predicted"/>
<gene>
    <name evidence="1" type="ORF">Vau01_098670</name>
</gene>
<reference evidence="1" key="1">
    <citation type="submission" date="2021-01" db="EMBL/GenBank/DDBJ databases">
        <title>Whole genome shotgun sequence of Virgisporangium aurantiacum NBRC 16421.</title>
        <authorList>
            <person name="Komaki H."/>
            <person name="Tamura T."/>
        </authorList>
    </citation>
    <scope>NUCLEOTIDE SEQUENCE</scope>
    <source>
        <strain evidence="1">NBRC 16421</strain>
    </source>
</reference>
<evidence type="ECO:0000313" key="1">
    <source>
        <dbReference type="EMBL" id="GIJ62351.1"/>
    </source>
</evidence>